<reference evidence="2 3" key="1">
    <citation type="submission" date="2019-09" db="EMBL/GenBank/DDBJ databases">
        <title>Genome sequence of Rhodovastum atsumiense, a diverse member of the Acetobacteraceae family of non-sulfur purple photosynthetic bacteria.</title>
        <authorList>
            <person name="Meyer T."/>
            <person name="Kyndt J."/>
        </authorList>
    </citation>
    <scope>NUCLEOTIDE SEQUENCE [LARGE SCALE GENOMIC DNA]</scope>
    <source>
        <strain evidence="2 3">DSM 21279</strain>
    </source>
</reference>
<dbReference type="Proteomes" id="UP000325255">
    <property type="component" value="Unassembled WGS sequence"/>
</dbReference>
<dbReference type="AlphaFoldDB" id="A0A5M6IWX4"/>
<dbReference type="EMBL" id="VWPK01000009">
    <property type="protein sequence ID" value="KAA5612834.1"/>
    <property type="molecule type" value="Genomic_DNA"/>
</dbReference>
<evidence type="ECO:0000313" key="2">
    <source>
        <dbReference type="EMBL" id="KAA5612834.1"/>
    </source>
</evidence>
<feature type="domain" description="CobN/magnesium chelatase" evidence="1">
    <location>
        <begin position="140"/>
        <end position="692"/>
    </location>
</feature>
<keyword evidence="3" id="KW-1185">Reference proteome</keyword>
<comment type="caution">
    <text evidence="2">The sequence shown here is derived from an EMBL/GenBank/DDBJ whole genome shotgun (WGS) entry which is preliminary data.</text>
</comment>
<evidence type="ECO:0000259" key="1">
    <source>
        <dbReference type="Pfam" id="PF02514"/>
    </source>
</evidence>
<dbReference type="NCBIfam" id="NF008973">
    <property type="entry name" value="PRK12321.1"/>
    <property type="match status" value="1"/>
</dbReference>
<dbReference type="CDD" id="cd10150">
    <property type="entry name" value="CobN_like"/>
    <property type="match status" value="1"/>
</dbReference>
<name>A0A5M6IWX4_9PROT</name>
<dbReference type="InterPro" id="IPR003672">
    <property type="entry name" value="CobN/Mg_chltase"/>
</dbReference>
<dbReference type="Pfam" id="PF02514">
    <property type="entry name" value="CobN-Mg_chel"/>
    <property type="match status" value="2"/>
</dbReference>
<dbReference type="PANTHER" id="PTHR44119">
    <property type="entry name" value="MAGNESIUM-CHELATASE SUBUNIT CHLH, CHLOROPLASTIC"/>
    <property type="match status" value="1"/>
</dbReference>
<dbReference type="RefSeq" id="WP_150040061.1">
    <property type="nucleotide sequence ID" value="NZ_OW485601.1"/>
</dbReference>
<dbReference type="EC" id="6.6.1.2" evidence="2"/>
<gene>
    <name evidence="2" type="primary">cobN</name>
    <name evidence="2" type="ORF">F1189_07250</name>
</gene>
<organism evidence="2 3">
    <name type="scientific">Rhodovastum atsumiense</name>
    <dbReference type="NCBI Taxonomy" id="504468"/>
    <lineage>
        <taxon>Bacteria</taxon>
        <taxon>Pseudomonadati</taxon>
        <taxon>Pseudomonadota</taxon>
        <taxon>Alphaproteobacteria</taxon>
        <taxon>Acetobacterales</taxon>
        <taxon>Acetobacteraceae</taxon>
        <taxon>Rhodovastum</taxon>
    </lineage>
</organism>
<evidence type="ECO:0000313" key="3">
    <source>
        <dbReference type="Proteomes" id="UP000325255"/>
    </source>
</evidence>
<keyword evidence="2" id="KW-0436">Ligase</keyword>
<accession>A0A5M6IWX4</accession>
<protein>
    <submittedName>
        <fullName evidence="2">Cobaltochelatase subunit CobN</fullName>
        <ecNumber evidence="2">6.6.1.2</ecNumber>
    </submittedName>
</protein>
<sequence>MHLLARDSRTLDEEQRAEDLGHAPADLVLLSFADSDLGAAAVAWQELAEPRPSLRLANLARLRHPMSVDLYAERVVTQARCVLVRLLGGLEYWRYGAEEFAATCRRAGVALALLPGDARNDARLAELSTVPGEDWTRLDAYLREGGPQNLVQALRLAARLGGLDAGAPAPPQPVPVAGEHPLGLPTAGDLGLAVLVFYRAHLLAGDIAPVMALAEALHAQGFGVRALHVASLKDAAIGDFVADRLAAWRPVVVVNATAFSATQGTAGSPLDAAGVPVLQVVLAGSTREAWAGSTRGLTQADLAMQVVLPELDGRLLTTTVSFKAEAAPIAGLDFARTIHQPDADGVALAAARARGWAVLAGTPPAARRVAMVLSDYPGAGGGQVGHAVGLDTFASLDALLSLLAEAGYDTGGPSSGAASLANLLGEAPPAPVLDLATYQRLFATLPDALRTRIDAAWGPPDADPACIGGAFHLRHARRGALVLAVQPDRGTTADRRASYHDPDLPPRHAYVAFYLWLRETLGMQALLHLGTHGTLEWLPGKAVALSPACAPAALTGGLPVIYPFIVNNPGEAAVAKRRLGAITIGHLTPPLRRAGSHGAATELERLIDEYAVADGLDRRRATLLRREILDRAAAVGLLAESGVAADAPDDEALARLDAYLCDVKELQIRDGLHVFGRPPAESTRAALLDALHQACPGVDPARLAADLDHSAVAERAALLAALDGRLVAPGPAGAPTRGRADVLPTGRNLFAVDPRAIPTRAAVVLAERAAAELVRRHLQDHGDWPRRLVLDLWGSASLRTGGEELALALVLMGARPVWDEGSARVSGVEVLPLALLDRPRVDVTLRISGLFRDTFEAQILLFDSAVRMIAARDEAEEWNGLAAAARGLSGEALRRTTARVYGTTPGDYGAGFGEALAQGRWERRAELGSAYLAASAHAYGQDLHGAADAAAFAERVAGADLFVHAQDHRETDLLDSPEYALHEGGFAAAADSLGARPALYHLDTSEPQTPRSFTLAEEVARVVRGRAANPAWIAGMMRHGYRGGAEIARTLEGLFGFAATLPQRLDRQFDLVFDATLGDATVDGFLRQANPAARAAMAARLREALRRDLWRPRRNDISLRLAEEDET</sequence>
<dbReference type="GO" id="GO:0051116">
    <property type="term" value="F:cobaltochelatase activity"/>
    <property type="evidence" value="ECO:0007669"/>
    <property type="project" value="UniProtKB-EC"/>
</dbReference>
<proteinExistence type="predicted"/>
<dbReference type="PANTHER" id="PTHR44119:SF4">
    <property type="entry name" value="AEROBIC COBALTOCHELATASE SUBUNIT COBN"/>
    <property type="match status" value="1"/>
</dbReference>
<feature type="domain" description="CobN/magnesium chelatase" evidence="1">
    <location>
        <begin position="702"/>
        <end position="1115"/>
    </location>
</feature>
<dbReference type="OrthoDB" id="9757976at2"/>